<dbReference type="InterPro" id="IPR011009">
    <property type="entry name" value="Kinase-like_dom_sf"/>
</dbReference>
<dbReference type="Proteomes" id="UP000193642">
    <property type="component" value="Unassembled WGS sequence"/>
</dbReference>
<dbReference type="GO" id="GO:0004674">
    <property type="term" value="F:protein serine/threonine kinase activity"/>
    <property type="evidence" value="ECO:0007669"/>
    <property type="project" value="UniProtKB-KW"/>
</dbReference>
<dbReference type="STRING" id="329046.A0A1Y2CZB5"/>
<evidence type="ECO:0000256" key="4">
    <source>
        <dbReference type="ARBA" id="ARBA00022741"/>
    </source>
</evidence>
<evidence type="ECO:0000256" key="6">
    <source>
        <dbReference type="ARBA" id="ARBA00022840"/>
    </source>
</evidence>
<evidence type="ECO:0000259" key="9">
    <source>
        <dbReference type="PROSITE" id="PS50011"/>
    </source>
</evidence>
<evidence type="ECO:0000256" key="2">
    <source>
        <dbReference type="ARBA" id="ARBA00022527"/>
    </source>
</evidence>
<reference evidence="10 11" key="1">
    <citation type="submission" date="2016-07" db="EMBL/GenBank/DDBJ databases">
        <title>Pervasive Adenine N6-methylation of Active Genes in Fungi.</title>
        <authorList>
            <consortium name="DOE Joint Genome Institute"/>
            <person name="Mondo S.J."/>
            <person name="Dannebaum R.O."/>
            <person name="Kuo R.C."/>
            <person name="Labutti K."/>
            <person name="Haridas S."/>
            <person name="Kuo A."/>
            <person name="Salamov A."/>
            <person name="Ahrendt S.R."/>
            <person name="Lipzen A."/>
            <person name="Sullivan W."/>
            <person name="Andreopoulos W.B."/>
            <person name="Clum A."/>
            <person name="Lindquist E."/>
            <person name="Daum C."/>
            <person name="Ramamoorthy G.K."/>
            <person name="Gryganskyi A."/>
            <person name="Culley D."/>
            <person name="Magnuson J.K."/>
            <person name="James T.Y."/>
            <person name="O'Malley M.A."/>
            <person name="Stajich J.E."/>
            <person name="Spatafora J.W."/>
            <person name="Visel A."/>
            <person name="Grigoriev I.V."/>
        </authorList>
    </citation>
    <scope>NUCLEOTIDE SEQUENCE [LARGE SCALE GENOMIC DNA]</scope>
    <source>
        <strain evidence="10 11">JEL800</strain>
    </source>
</reference>
<dbReference type="PROSITE" id="PS50011">
    <property type="entry name" value="PROTEIN_KINASE_DOM"/>
    <property type="match status" value="1"/>
</dbReference>
<proteinExistence type="predicted"/>
<dbReference type="EMBL" id="MCGO01000003">
    <property type="protein sequence ID" value="ORY52373.1"/>
    <property type="molecule type" value="Genomic_DNA"/>
</dbReference>
<dbReference type="PANTHER" id="PTHR44899:SF3">
    <property type="entry name" value="SERINE_THREONINE-PROTEIN KINASE NEK1"/>
    <property type="match status" value="1"/>
</dbReference>
<dbReference type="SUPFAM" id="SSF56112">
    <property type="entry name" value="Protein kinase-like (PK-like)"/>
    <property type="match status" value="1"/>
</dbReference>
<evidence type="ECO:0000256" key="1">
    <source>
        <dbReference type="ARBA" id="ARBA00012513"/>
    </source>
</evidence>
<dbReference type="InterPro" id="IPR000719">
    <property type="entry name" value="Prot_kinase_dom"/>
</dbReference>
<keyword evidence="3" id="KW-0808">Transferase</keyword>
<evidence type="ECO:0000256" key="8">
    <source>
        <dbReference type="ARBA" id="ARBA00048679"/>
    </source>
</evidence>
<sequence length="100" mass="11122">MTLFGGLYALIKTVGGGELGDVYLSVNVKTSKQLAVKMAEKRNMTQARRERLLMEVSILQTLDHPNIVKLHQVIDSEDSIGLVMDYCVGELLQHVISHGR</sequence>
<dbReference type="PANTHER" id="PTHR44899">
    <property type="entry name" value="CAMK FAMILY PROTEIN KINASE"/>
    <property type="match status" value="1"/>
</dbReference>
<accession>A0A1Y2CZB5</accession>
<dbReference type="GO" id="GO:0005524">
    <property type="term" value="F:ATP binding"/>
    <property type="evidence" value="ECO:0007669"/>
    <property type="project" value="UniProtKB-KW"/>
</dbReference>
<dbReference type="Pfam" id="PF00069">
    <property type="entry name" value="Pkinase"/>
    <property type="match status" value="1"/>
</dbReference>
<evidence type="ECO:0000313" key="11">
    <source>
        <dbReference type="Proteomes" id="UP000193642"/>
    </source>
</evidence>
<keyword evidence="4" id="KW-0547">Nucleotide-binding</keyword>
<comment type="caution">
    <text evidence="10">The sequence shown here is derived from an EMBL/GenBank/DDBJ whole genome shotgun (WGS) entry which is preliminary data.</text>
</comment>
<organism evidence="10 11">
    <name type="scientific">Rhizoclosmatium globosum</name>
    <dbReference type="NCBI Taxonomy" id="329046"/>
    <lineage>
        <taxon>Eukaryota</taxon>
        <taxon>Fungi</taxon>
        <taxon>Fungi incertae sedis</taxon>
        <taxon>Chytridiomycota</taxon>
        <taxon>Chytridiomycota incertae sedis</taxon>
        <taxon>Chytridiomycetes</taxon>
        <taxon>Chytridiales</taxon>
        <taxon>Chytriomycetaceae</taxon>
        <taxon>Rhizoclosmatium</taxon>
    </lineage>
</organism>
<comment type="catalytic activity">
    <reaction evidence="8">
        <text>L-seryl-[protein] + ATP = O-phospho-L-seryl-[protein] + ADP + H(+)</text>
        <dbReference type="Rhea" id="RHEA:17989"/>
        <dbReference type="Rhea" id="RHEA-COMP:9863"/>
        <dbReference type="Rhea" id="RHEA-COMP:11604"/>
        <dbReference type="ChEBI" id="CHEBI:15378"/>
        <dbReference type="ChEBI" id="CHEBI:29999"/>
        <dbReference type="ChEBI" id="CHEBI:30616"/>
        <dbReference type="ChEBI" id="CHEBI:83421"/>
        <dbReference type="ChEBI" id="CHEBI:456216"/>
        <dbReference type="EC" id="2.7.11.1"/>
    </reaction>
</comment>
<evidence type="ECO:0000256" key="7">
    <source>
        <dbReference type="ARBA" id="ARBA00047899"/>
    </source>
</evidence>
<keyword evidence="11" id="KW-1185">Reference proteome</keyword>
<name>A0A1Y2CZB5_9FUNG</name>
<protein>
    <recommendedName>
        <fullName evidence="1">non-specific serine/threonine protein kinase</fullName>
        <ecNumber evidence="1">2.7.11.1</ecNumber>
    </recommendedName>
</protein>
<dbReference type="InterPro" id="IPR051131">
    <property type="entry name" value="NEK_Ser/Thr_kinase_NIMA"/>
</dbReference>
<comment type="catalytic activity">
    <reaction evidence="7">
        <text>L-threonyl-[protein] + ATP = O-phospho-L-threonyl-[protein] + ADP + H(+)</text>
        <dbReference type="Rhea" id="RHEA:46608"/>
        <dbReference type="Rhea" id="RHEA-COMP:11060"/>
        <dbReference type="Rhea" id="RHEA-COMP:11605"/>
        <dbReference type="ChEBI" id="CHEBI:15378"/>
        <dbReference type="ChEBI" id="CHEBI:30013"/>
        <dbReference type="ChEBI" id="CHEBI:30616"/>
        <dbReference type="ChEBI" id="CHEBI:61977"/>
        <dbReference type="ChEBI" id="CHEBI:456216"/>
        <dbReference type="EC" id="2.7.11.1"/>
    </reaction>
</comment>
<keyword evidence="2" id="KW-0723">Serine/threonine-protein kinase</keyword>
<dbReference type="Gene3D" id="3.30.200.20">
    <property type="entry name" value="Phosphorylase Kinase, domain 1"/>
    <property type="match status" value="1"/>
</dbReference>
<dbReference type="FunFam" id="3.30.200.20:FF:000003">
    <property type="entry name" value="Non-specific serine/threonine protein kinase"/>
    <property type="match status" value="1"/>
</dbReference>
<feature type="domain" description="Protein kinase" evidence="9">
    <location>
        <begin position="8"/>
        <end position="100"/>
    </location>
</feature>
<keyword evidence="5 10" id="KW-0418">Kinase</keyword>
<dbReference type="OrthoDB" id="193931at2759"/>
<keyword evidence="6" id="KW-0067">ATP-binding</keyword>
<evidence type="ECO:0000256" key="3">
    <source>
        <dbReference type="ARBA" id="ARBA00022679"/>
    </source>
</evidence>
<gene>
    <name evidence="10" type="ORF">BCR33DRAFT_316317</name>
</gene>
<evidence type="ECO:0000313" key="10">
    <source>
        <dbReference type="EMBL" id="ORY52373.1"/>
    </source>
</evidence>
<dbReference type="EC" id="2.7.11.1" evidence="1"/>
<evidence type="ECO:0000256" key="5">
    <source>
        <dbReference type="ARBA" id="ARBA00022777"/>
    </source>
</evidence>
<dbReference type="AlphaFoldDB" id="A0A1Y2CZB5"/>